<dbReference type="Proteomes" id="UP000294927">
    <property type="component" value="Unassembled WGS sequence"/>
</dbReference>
<dbReference type="EMBL" id="SOCP01000016">
    <property type="protein sequence ID" value="TDV43117.1"/>
    <property type="molecule type" value="Genomic_DNA"/>
</dbReference>
<name>A0A4R7V3E2_9PSEU</name>
<dbReference type="RefSeq" id="WP_133907026.1">
    <property type="nucleotide sequence ID" value="NZ_SOCP01000016.1"/>
</dbReference>
<dbReference type="AlphaFoldDB" id="A0A4R7V3E2"/>
<evidence type="ECO:0000313" key="2">
    <source>
        <dbReference type="Proteomes" id="UP000294927"/>
    </source>
</evidence>
<organism evidence="1 2">
    <name type="scientific">Actinophytocola oryzae</name>
    <dbReference type="NCBI Taxonomy" id="502181"/>
    <lineage>
        <taxon>Bacteria</taxon>
        <taxon>Bacillati</taxon>
        <taxon>Actinomycetota</taxon>
        <taxon>Actinomycetes</taxon>
        <taxon>Pseudonocardiales</taxon>
        <taxon>Pseudonocardiaceae</taxon>
    </lineage>
</organism>
<keyword evidence="2" id="KW-1185">Reference proteome</keyword>
<evidence type="ECO:0000313" key="1">
    <source>
        <dbReference type="EMBL" id="TDV43117.1"/>
    </source>
</evidence>
<accession>A0A4R7V3E2</accession>
<sequence length="232" mass="24982">MAIDWCDGQVVTLLPGDTAELGELDHAQLYGVFLYNTAVDGTSTEVTITWSRTPGNEPVTVTVPGTPGGQGPAVIRFVSGRDADHITATITQGRPTARITAFIGGVRMPVDGGGLNDAPLPDNGRPQAFLRLTRFYCRPAARRYWTRVKADVDEFVAVRFAEDFAHVTVVNTTRDPADRIQGIGAAATMFLIDSTTGRSHQSRFDGDGGRQVWVNADCVQYAQNATVALRTG</sequence>
<comment type="caution">
    <text evidence="1">The sequence shown here is derived from an EMBL/GenBank/DDBJ whole genome shotgun (WGS) entry which is preliminary data.</text>
</comment>
<reference evidence="1 2" key="1">
    <citation type="submission" date="2019-03" db="EMBL/GenBank/DDBJ databases">
        <title>Genomic Encyclopedia of Archaeal and Bacterial Type Strains, Phase II (KMG-II): from individual species to whole genera.</title>
        <authorList>
            <person name="Goeker M."/>
        </authorList>
    </citation>
    <scope>NUCLEOTIDE SEQUENCE [LARGE SCALE GENOMIC DNA]</scope>
    <source>
        <strain evidence="1 2">DSM 45499</strain>
    </source>
</reference>
<dbReference type="OrthoDB" id="646010at2"/>
<protein>
    <submittedName>
        <fullName evidence="1">Uncharacterized protein</fullName>
    </submittedName>
</protein>
<proteinExistence type="predicted"/>
<gene>
    <name evidence="1" type="ORF">CLV71_11651</name>
</gene>